<gene>
    <name evidence="4" type="ORF">NMOB1V02_LOCUS8418</name>
</gene>
<evidence type="ECO:0000313" key="5">
    <source>
        <dbReference type="Proteomes" id="UP000678499"/>
    </source>
</evidence>
<reference evidence="4" key="1">
    <citation type="submission" date="2020-11" db="EMBL/GenBank/DDBJ databases">
        <authorList>
            <person name="Tran Van P."/>
        </authorList>
    </citation>
    <scope>NUCLEOTIDE SEQUENCE</scope>
</reference>
<organism evidence="4">
    <name type="scientific">Notodromas monacha</name>
    <dbReference type="NCBI Taxonomy" id="399045"/>
    <lineage>
        <taxon>Eukaryota</taxon>
        <taxon>Metazoa</taxon>
        <taxon>Ecdysozoa</taxon>
        <taxon>Arthropoda</taxon>
        <taxon>Crustacea</taxon>
        <taxon>Oligostraca</taxon>
        <taxon>Ostracoda</taxon>
        <taxon>Podocopa</taxon>
        <taxon>Podocopida</taxon>
        <taxon>Cypridocopina</taxon>
        <taxon>Cypridoidea</taxon>
        <taxon>Cyprididae</taxon>
        <taxon>Notodromas</taxon>
    </lineage>
</organism>
<dbReference type="GO" id="GO:0009898">
    <property type="term" value="C:cytoplasmic side of plasma membrane"/>
    <property type="evidence" value="ECO:0007669"/>
    <property type="project" value="TreeGrafter"/>
</dbReference>
<dbReference type="EMBL" id="CAJPEX010002381">
    <property type="protein sequence ID" value="CAG0920913.1"/>
    <property type="molecule type" value="Genomic_DNA"/>
</dbReference>
<dbReference type="GO" id="GO:0006689">
    <property type="term" value="P:ganglioside catabolic process"/>
    <property type="evidence" value="ECO:0007669"/>
    <property type="project" value="InterPro"/>
</dbReference>
<name>A0A7R9GHL3_9CRUS</name>
<evidence type="ECO:0000313" key="4">
    <source>
        <dbReference type="EMBL" id="CAD7280761.1"/>
    </source>
</evidence>
<proteinExistence type="predicted"/>
<feature type="domain" description="MD-2-related lipid-recognition" evidence="3">
    <location>
        <begin position="39"/>
        <end position="153"/>
    </location>
</feature>
<keyword evidence="5" id="KW-1185">Reference proteome</keyword>
<dbReference type="PANTHER" id="PTHR17357">
    <property type="entry name" value="GM2 GANGLIOSIDE ACTIVATOR PROTEIN"/>
    <property type="match status" value="1"/>
</dbReference>
<dbReference type="Gene3D" id="2.70.220.10">
    <property type="entry name" value="Ganglioside GM2 activator"/>
    <property type="match status" value="1"/>
</dbReference>
<evidence type="ECO:0000259" key="3">
    <source>
        <dbReference type="Pfam" id="PF02221"/>
    </source>
</evidence>
<dbReference type="Proteomes" id="UP000678499">
    <property type="component" value="Unassembled WGS sequence"/>
</dbReference>
<sequence>MKFLHVLSIALATLMIECSASQMHFKIPPLKSGHKIDRVEISSCSGPDAILQMNSAALSPSPIEYPGSVVIAMDINTLQDIPEHMEISLDLTLLDPFEIPVPCLGGLGSCSYKACDLVTTMPEVFCELLPVDENGVCSCPIKAGHYVSEGLVFVLPDLGDLFALLLQGRYDGEIQFHAGGNKSEQYGCMGMSFEIIKPE</sequence>
<dbReference type="SUPFAM" id="SSF63707">
    <property type="entry name" value="Ganglioside M2 (gm2) activator"/>
    <property type="match status" value="1"/>
</dbReference>
<feature type="signal peptide" evidence="2">
    <location>
        <begin position="1"/>
        <end position="20"/>
    </location>
</feature>
<accession>A0A7R9GHL3</accession>
<dbReference type="PANTHER" id="PTHR17357:SF0">
    <property type="entry name" value="GANGLIOSIDE GM2 ACTIVATOR"/>
    <property type="match status" value="1"/>
</dbReference>
<dbReference type="GO" id="GO:0008047">
    <property type="term" value="F:enzyme activator activity"/>
    <property type="evidence" value="ECO:0007669"/>
    <property type="project" value="InterPro"/>
</dbReference>
<protein>
    <recommendedName>
        <fullName evidence="3">MD-2-related lipid-recognition domain-containing protein</fullName>
    </recommendedName>
</protein>
<dbReference type="GO" id="GO:0005319">
    <property type="term" value="F:lipid transporter activity"/>
    <property type="evidence" value="ECO:0007669"/>
    <property type="project" value="TreeGrafter"/>
</dbReference>
<feature type="chain" id="PRO_5036210856" description="MD-2-related lipid-recognition domain-containing protein" evidence="2">
    <location>
        <begin position="21"/>
        <end position="199"/>
    </location>
</feature>
<evidence type="ECO:0000256" key="2">
    <source>
        <dbReference type="SAM" id="SignalP"/>
    </source>
</evidence>
<dbReference type="OrthoDB" id="6380589at2759"/>
<keyword evidence="1 2" id="KW-0732">Signal</keyword>
<dbReference type="Pfam" id="PF02221">
    <property type="entry name" value="E1_DerP2_DerF2"/>
    <property type="match status" value="1"/>
</dbReference>
<dbReference type="AlphaFoldDB" id="A0A7R9GHL3"/>
<evidence type="ECO:0000256" key="1">
    <source>
        <dbReference type="ARBA" id="ARBA00022729"/>
    </source>
</evidence>
<dbReference type="InterPro" id="IPR003172">
    <property type="entry name" value="ML_dom"/>
</dbReference>
<dbReference type="EMBL" id="OA884418">
    <property type="protein sequence ID" value="CAD7280761.1"/>
    <property type="molecule type" value="Genomic_DNA"/>
</dbReference>
<dbReference type="InterPro" id="IPR036846">
    <property type="entry name" value="GM2-AP_sf"/>
</dbReference>
<dbReference type="InterPro" id="IPR028996">
    <property type="entry name" value="GM2-AP"/>
</dbReference>